<evidence type="ECO:0000256" key="1">
    <source>
        <dbReference type="ARBA" id="ARBA00004651"/>
    </source>
</evidence>
<dbReference type="GO" id="GO:0005886">
    <property type="term" value="C:plasma membrane"/>
    <property type="evidence" value="ECO:0007669"/>
    <property type="project" value="UniProtKB-SubCell"/>
</dbReference>
<dbReference type="InterPro" id="IPR052192">
    <property type="entry name" value="Insect_Ionotropic_Sensory_Rcpt"/>
</dbReference>
<keyword evidence="3 9" id="KW-0812">Transmembrane</keyword>
<dbReference type="EMBL" id="JBAMIC010000008">
    <property type="protein sequence ID" value="KAK7103981.1"/>
    <property type="molecule type" value="Genomic_DNA"/>
</dbReference>
<feature type="compositionally biased region" description="Polar residues" evidence="8">
    <location>
        <begin position="178"/>
        <end position="188"/>
    </location>
</feature>
<dbReference type="PANTHER" id="PTHR42643:SF24">
    <property type="entry name" value="IONOTROPIC RECEPTOR 60A"/>
    <property type="match status" value="1"/>
</dbReference>
<protein>
    <submittedName>
        <fullName evidence="10">Uncharacterized protein</fullName>
    </submittedName>
</protein>
<organism evidence="10 11">
    <name type="scientific">Littorina saxatilis</name>
    <dbReference type="NCBI Taxonomy" id="31220"/>
    <lineage>
        <taxon>Eukaryota</taxon>
        <taxon>Metazoa</taxon>
        <taxon>Spiralia</taxon>
        <taxon>Lophotrochozoa</taxon>
        <taxon>Mollusca</taxon>
        <taxon>Gastropoda</taxon>
        <taxon>Caenogastropoda</taxon>
        <taxon>Littorinimorpha</taxon>
        <taxon>Littorinoidea</taxon>
        <taxon>Littorinidae</taxon>
        <taxon>Littorina</taxon>
    </lineage>
</organism>
<evidence type="ECO:0000256" key="9">
    <source>
        <dbReference type="SAM" id="Phobius"/>
    </source>
</evidence>
<evidence type="ECO:0000256" key="3">
    <source>
        <dbReference type="ARBA" id="ARBA00022692"/>
    </source>
</evidence>
<keyword evidence="11" id="KW-1185">Reference proteome</keyword>
<accession>A0AAN9GD73</accession>
<feature type="transmembrane region" description="Helical" evidence="9">
    <location>
        <begin position="86"/>
        <end position="108"/>
    </location>
</feature>
<reference evidence="10 11" key="1">
    <citation type="submission" date="2024-02" db="EMBL/GenBank/DDBJ databases">
        <title>Chromosome-scale genome assembly of the rough periwinkle Littorina saxatilis.</title>
        <authorList>
            <person name="De Jode A."/>
            <person name="Faria R."/>
            <person name="Formenti G."/>
            <person name="Sims Y."/>
            <person name="Smith T.P."/>
            <person name="Tracey A."/>
            <person name="Wood J.M.D."/>
            <person name="Zagrodzka Z.B."/>
            <person name="Johannesson K."/>
            <person name="Butlin R.K."/>
            <person name="Leder E.H."/>
        </authorList>
    </citation>
    <scope>NUCLEOTIDE SEQUENCE [LARGE SCALE GENOMIC DNA]</scope>
    <source>
        <strain evidence="10">Snail1</strain>
        <tissue evidence="10">Muscle</tissue>
    </source>
</reference>
<feature type="compositionally biased region" description="Low complexity" evidence="8">
    <location>
        <begin position="163"/>
        <end position="177"/>
    </location>
</feature>
<evidence type="ECO:0000256" key="5">
    <source>
        <dbReference type="ARBA" id="ARBA00023136"/>
    </source>
</evidence>
<keyword evidence="2" id="KW-1003">Cell membrane</keyword>
<evidence type="ECO:0000256" key="7">
    <source>
        <dbReference type="ARBA" id="ARBA00023180"/>
    </source>
</evidence>
<gene>
    <name evidence="10" type="ORF">V1264_018763</name>
</gene>
<feature type="region of interest" description="Disordered" evidence="8">
    <location>
        <begin position="163"/>
        <end position="188"/>
    </location>
</feature>
<keyword evidence="4 9" id="KW-1133">Transmembrane helix</keyword>
<evidence type="ECO:0000256" key="2">
    <source>
        <dbReference type="ARBA" id="ARBA00022475"/>
    </source>
</evidence>
<dbReference type="Gene3D" id="3.40.190.10">
    <property type="entry name" value="Periplasmic binding protein-like II"/>
    <property type="match status" value="2"/>
</dbReference>
<dbReference type="AlphaFoldDB" id="A0AAN9GD73"/>
<proteinExistence type="predicted"/>
<evidence type="ECO:0000313" key="11">
    <source>
        <dbReference type="Proteomes" id="UP001374579"/>
    </source>
</evidence>
<keyword evidence="5 9" id="KW-0472">Membrane</keyword>
<evidence type="ECO:0000313" key="10">
    <source>
        <dbReference type="EMBL" id="KAK7103981.1"/>
    </source>
</evidence>
<comment type="subcellular location">
    <subcellularLocation>
        <location evidence="1">Cell membrane</location>
        <topology evidence="1">Multi-pass membrane protein</topology>
    </subcellularLocation>
</comment>
<dbReference type="Proteomes" id="UP001374579">
    <property type="component" value="Unassembled WGS sequence"/>
</dbReference>
<evidence type="ECO:0000256" key="4">
    <source>
        <dbReference type="ARBA" id="ARBA00022989"/>
    </source>
</evidence>
<keyword evidence="6" id="KW-0675">Receptor</keyword>
<name>A0AAN9GD73_9CAEN</name>
<comment type="caution">
    <text evidence="10">The sequence shown here is derived from an EMBL/GenBank/DDBJ whole genome shotgun (WGS) entry which is preliminary data.</text>
</comment>
<evidence type="ECO:0000256" key="6">
    <source>
        <dbReference type="ARBA" id="ARBA00023170"/>
    </source>
</evidence>
<keyword evidence="7" id="KW-0325">Glycoprotein</keyword>
<dbReference type="SUPFAM" id="SSF53850">
    <property type="entry name" value="Periplasmic binding protein-like II"/>
    <property type="match status" value="1"/>
</dbReference>
<sequence length="232" mass="25718">MASLLPAVDENCDLMVLEETFLPLQYAIALQKDSPLTDTVSTWILQMNEGGLDLLWASNWWTSTEGKCGTNKMTEMNVVTLMDCQSAFFVLLLGFVVALLAVCGESVFHWFVRRKYQTGTDEHIPTSPTRWENGGPKSLWDLSNSFSSRPSGGLRSLWELSSTDSSSSIRPSSRASSKTNGHACNGISSISRPELDDVFDDITDFNHGLQSVFTDDEPTCNHRRNGAVHFNV</sequence>
<dbReference type="PANTHER" id="PTHR42643">
    <property type="entry name" value="IONOTROPIC RECEPTOR 20A-RELATED"/>
    <property type="match status" value="1"/>
</dbReference>
<evidence type="ECO:0000256" key="8">
    <source>
        <dbReference type="SAM" id="MobiDB-lite"/>
    </source>
</evidence>